<dbReference type="RefSeq" id="WP_344265511.1">
    <property type="nucleotide sequence ID" value="NZ_BAAAHV010000003.1"/>
</dbReference>
<feature type="compositionally biased region" description="Low complexity" evidence="2">
    <location>
        <begin position="224"/>
        <end position="240"/>
    </location>
</feature>
<reference evidence="6" key="1">
    <citation type="journal article" date="2019" name="Int. J. Syst. Evol. Microbiol.">
        <title>The Global Catalogue of Microorganisms (GCM) 10K type strain sequencing project: providing services to taxonomists for standard genome sequencing and annotation.</title>
        <authorList>
            <consortium name="The Broad Institute Genomics Platform"/>
            <consortium name="The Broad Institute Genome Sequencing Center for Infectious Disease"/>
            <person name="Wu L."/>
            <person name="Ma J."/>
        </authorList>
    </citation>
    <scope>NUCLEOTIDE SEQUENCE [LARGE SCALE GENOMIC DNA]</scope>
    <source>
        <strain evidence="6">CGMCC 4.7638</strain>
    </source>
</reference>
<proteinExistence type="predicted"/>
<feature type="compositionally biased region" description="Low complexity" evidence="2">
    <location>
        <begin position="460"/>
        <end position="469"/>
    </location>
</feature>
<feature type="compositionally biased region" description="Polar residues" evidence="2">
    <location>
        <begin position="249"/>
        <end position="259"/>
    </location>
</feature>
<keyword evidence="3" id="KW-1133">Transmembrane helix</keyword>
<dbReference type="Proteomes" id="UP001597542">
    <property type="component" value="Unassembled WGS sequence"/>
</dbReference>
<evidence type="ECO:0000256" key="2">
    <source>
        <dbReference type="SAM" id="MobiDB-lite"/>
    </source>
</evidence>
<evidence type="ECO:0000313" key="6">
    <source>
        <dbReference type="Proteomes" id="UP001597542"/>
    </source>
</evidence>
<evidence type="ECO:0000256" key="1">
    <source>
        <dbReference type="SAM" id="Coils"/>
    </source>
</evidence>
<keyword evidence="6" id="KW-1185">Reference proteome</keyword>
<evidence type="ECO:0000256" key="3">
    <source>
        <dbReference type="SAM" id="Phobius"/>
    </source>
</evidence>
<accession>A0ABW5I026</accession>
<feature type="compositionally biased region" description="Basic and acidic residues" evidence="2">
    <location>
        <begin position="358"/>
        <end position="374"/>
    </location>
</feature>
<dbReference type="Pfam" id="PF20570">
    <property type="entry name" value="DUF6779"/>
    <property type="match status" value="1"/>
</dbReference>
<feature type="compositionally biased region" description="Basic and acidic residues" evidence="2">
    <location>
        <begin position="324"/>
        <end position="341"/>
    </location>
</feature>
<feature type="coiled-coil region" evidence="1">
    <location>
        <begin position="84"/>
        <end position="127"/>
    </location>
</feature>
<gene>
    <name evidence="5" type="ORF">ACFSUT_20230</name>
</gene>
<protein>
    <submittedName>
        <fullName evidence="5">DUF6779 domain-containing protein</fullName>
    </submittedName>
</protein>
<evidence type="ECO:0000259" key="4">
    <source>
        <dbReference type="Pfam" id="PF20570"/>
    </source>
</evidence>
<evidence type="ECO:0000313" key="5">
    <source>
        <dbReference type="EMBL" id="MFD2482629.1"/>
    </source>
</evidence>
<name>A0ABW5I026_9PSEU</name>
<organism evidence="5 6">
    <name type="scientific">Amycolatopsis albidoflavus</name>
    <dbReference type="NCBI Taxonomy" id="102226"/>
    <lineage>
        <taxon>Bacteria</taxon>
        <taxon>Bacillati</taxon>
        <taxon>Actinomycetota</taxon>
        <taxon>Actinomycetes</taxon>
        <taxon>Pseudonocardiales</taxon>
        <taxon>Pseudonocardiaceae</taxon>
        <taxon>Amycolatopsis</taxon>
    </lineage>
</organism>
<feature type="compositionally biased region" description="Basic and acidic residues" evidence="2">
    <location>
        <begin position="183"/>
        <end position="208"/>
    </location>
</feature>
<feature type="compositionally biased region" description="Polar residues" evidence="2">
    <location>
        <begin position="412"/>
        <end position="422"/>
    </location>
</feature>
<feature type="compositionally biased region" description="Low complexity" evidence="2">
    <location>
        <begin position="596"/>
        <end position="605"/>
    </location>
</feature>
<feature type="domain" description="DUF6779" evidence="4">
    <location>
        <begin position="41"/>
        <end position="149"/>
    </location>
</feature>
<comment type="caution">
    <text evidence="5">The sequence shown here is derived from an EMBL/GenBank/DDBJ whole genome shotgun (WGS) entry which is preliminary data.</text>
</comment>
<feature type="transmembrane region" description="Helical" evidence="3">
    <location>
        <begin position="17"/>
        <end position="34"/>
    </location>
</feature>
<feature type="compositionally biased region" description="Basic and acidic residues" evidence="2">
    <location>
        <begin position="610"/>
        <end position="622"/>
    </location>
</feature>
<feature type="transmembrane region" description="Helical" evidence="3">
    <location>
        <begin position="40"/>
        <end position="60"/>
    </location>
</feature>
<feature type="compositionally biased region" description="Basic and acidic residues" evidence="2">
    <location>
        <begin position="306"/>
        <end position="316"/>
    </location>
</feature>
<keyword evidence="3" id="KW-0812">Transmembrane</keyword>
<keyword evidence="3" id="KW-0472">Membrane</keyword>
<keyword evidence="1" id="KW-0175">Coiled coil</keyword>
<feature type="compositionally biased region" description="Low complexity" evidence="2">
    <location>
        <begin position="577"/>
        <end position="586"/>
    </location>
</feature>
<feature type="compositionally biased region" description="Basic and acidic residues" evidence="2">
    <location>
        <begin position="490"/>
        <end position="512"/>
    </location>
</feature>
<sequence>MTGVGDDSHGRRAGRPWLVAGLLLAVGATVVLVLSDDLRYLRLGIVAALWAALIGAFLAVRARKNAAHSEDAVAEAQAVYELELEREIAARREYELELETETREAAQAQSREELDALRAEVAALRESLHSLFGGEVLLERVALTAQATRMRSLNDEQRLVSAGSETKNGNGKKPAQLLAPKKQVVDVPERPTEFMDRVLDATPAERRRVPANGGGSGGNGVAKTNGANGTSGANGSISAGLNGSGPNGDRSTQLRTQQMPRLKPKRPEPPAEPEPFEDDVESDSPAPRGGRDSRASLAEAFVPRGGRGDAGLHEGRASVADAFAAREPRNGAPEAHAERPPARGAAPEPGPRGGAPKPRGDRAPEPYEAERRPASESGSHVIPEAFEPDVAERGQRNVTEPLPREAERARGSFNQGTRSARPQNDAPEPARRPAAEAQPTRTVAPVSKPEPPVKEERPVPRLAARPAPQRSEERPEAAEQTAISRPAEPVAHRHAEPAPKKAEKPVVEKETAAEPQTRAPSRLEQFSRSDLSPLAEDTPTGRHGAPGADAVNPTLPESVRSSVGSGSGGRRRRPEAEAASVSAPAGGRRRRPEGEPPAWEASAAEESVEESAHGRRAADTGHHASGRSVTELLAANGKTEGSPRRRRRAED</sequence>
<feature type="region of interest" description="Disordered" evidence="2">
    <location>
        <begin position="154"/>
        <end position="651"/>
    </location>
</feature>
<dbReference type="EMBL" id="JBHUKQ010000012">
    <property type="protein sequence ID" value="MFD2482629.1"/>
    <property type="molecule type" value="Genomic_DNA"/>
</dbReference>
<dbReference type="InterPro" id="IPR046706">
    <property type="entry name" value="DUF6779"/>
</dbReference>